<keyword evidence="6" id="KW-0539">Nucleus</keyword>
<evidence type="ECO:0000256" key="2">
    <source>
        <dbReference type="ARBA" id="ARBA00022723"/>
    </source>
</evidence>
<dbReference type="Proteomes" id="UP000271241">
    <property type="component" value="Unassembled WGS sequence"/>
</dbReference>
<evidence type="ECO:0000313" key="9">
    <source>
        <dbReference type="Proteomes" id="UP000271241"/>
    </source>
</evidence>
<proteinExistence type="predicted"/>
<accession>A0A4P9XW64</accession>
<keyword evidence="2" id="KW-0479">Metal-binding</keyword>
<protein>
    <submittedName>
        <fullName evidence="8">PHD-zinc-finger like domain-containing protein</fullName>
    </submittedName>
</protein>
<dbReference type="InterPro" id="IPR011011">
    <property type="entry name" value="Znf_FYVE_PHD"/>
</dbReference>
<dbReference type="Pfam" id="PF10513">
    <property type="entry name" value="EPL1"/>
    <property type="match status" value="1"/>
</dbReference>
<evidence type="ECO:0000256" key="5">
    <source>
        <dbReference type="ARBA" id="ARBA00022833"/>
    </source>
</evidence>
<evidence type="ECO:0000256" key="6">
    <source>
        <dbReference type="ARBA" id="ARBA00023242"/>
    </source>
</evidence>
<evidence type="ECO:0000256" key="1">
    <source>
        <dbReference type="ARBA" id="ARBA00004123"/>
    </source>
</evidence>
<feature type="domain" description="PHD-type" evidence="7">
    <location>
        <begin position="167"/>
        <end position="279"/>
    </location>
</feature>
<reference evidence="9" key="1">
    <citation type="journal article" date="2018" name="Nat. Microbiol.">
        <title>Leveraging single-cell genomics to expand the fungal tree of life.</title>
        <authorList>
            <person name="Ahrendt S.R."/>
            <person name="Quandt C.A."/>
            <person name="Ciobanu D."/>
            <person name="Clum A."/>
            <person name="Salamov A."/>
            <person name="Andreopoulos B."/>
            <person name="Cheng J.F."/>
            <person name="Woyke T."/>
            <person name="Pelin A."/>
            <person name="Henrissat B."/>
            <person name="Reynolds N.K."/>
            <person name="Benny G.L."/>
            <person name="Smith M.E."/>
            <person name="James T.Y."/>
            <person name="Grigoriev I.V."/>
        </authorList>
    </citation>
    <scope>NUCLEOTIDE SEQUENCE [LARGE SCALE GENOMIC DNA]</scope>
    <source>
        <strain evidence="9">RSA 1356</strain>
    </source>
</reference>
<organism evidence="8 9">
    <name type="scientific">Thamnocephalis sphaerospora</name>
    <dbReference type="NCBI Taxonomy" id="78915"/>
    <lineage>
        <taxon>Eukaryota</taxon>
        <taxon>Fungi</taxon>
        <taxon>Fungi incertae sedis</taxon>
        <taxon>Zoopagomycota</taxon>
        <taxon>Zoopagomycotina</taxon>
        <taxon>Zoopagomycetes</taxon>
        <taxon>Zoopagales</taxon>
        <taxon>Sigmoideomycetaceae</taxon>
        <taxon>Thamnocephalis</taxon>
    </lineage>
</organism>
<dbReference type="InterPro" id="IPR013083">
    <property type="entry name" value="Znf_RING/FYVE/PHD"/>
</dbReference>
<evidence type="ECO:0000313" key="8">
    <source>
        <dbReference type="EMBL" id="RKP10565.1"/>
    </source>
</evidence>
<dbReference type="CDD" id="cd15492">
    <property type="entry name" value="PHD_BRPF_JADE_like"/>
    <property type="match status" value="1"/>
</dbReference>
<dbReference type="InterPro" id="IPR019542">
    <property type="entry name" value="Enhancer_polycomb-like_N"/>
</dbReference>
<dbReference type="FunFam" id="3.30.40.10:FF:000007">
    <property type="entry name" value="Bromodomain containing 1, isoform CRA_b"/>
    <property type="match status" value="1"/>
</dbReference>
<dbReference type="STRING" id="78915.A0A4P9XW64"/>
<keyword evidence="5" id="KW-0862">Zinc</keyword>
<evidence type="ECO:0000256" key="4">
    <source>
        <dbReference type="ARBA" id="ARBA00022771"/>
    </source>
</evidence>
<dbReference type="PROSITE" id="PS51805">
    <property type="entry name" value="EPHD"/>
    <property type="match status" value="1"/>
</dbReference>
<keyword evidence="9" id="KW-1185">Reference proteome</keyword>
<dbReference type="EMBL" id="KZ992447">
    <property type="protein sequence ID" value="RKP10565.1"/>
    <property type="molecule type" value="Genomic_DNA"/>
</dbReference>
<dbReference type="Pfam" id="PF13831">
    <property type="entry name" value="PHD_2"/>
    <property type="match status" value="1"/>
</dbReference>
<dbReference type="GO" id="GO:0008270">
    <property type="term" value="F:zinc ion binding"/>
    <property type="evidence" value="ECO:0007669"/>
    <property type="project" value="UniProtKB-KW"/>
</dbReference>
<dbReference type="Pfam" id="PF13832">
    <property type="entry name" value="zf-HC5HC2H_2"/>
    <property type="match status" value="1"/>
</dbReference>
<dbReference type="AlphaFoldDB" id="A0A4P9XW64"/>
<dbReference type="InterPro" id="IPR019787">
    <property type="entry name" value="Znf_PHD-finger"/>
</dbReference>
<keyword evidence="3" id="KW-0677">Repeat</keyword>
<gene>
    <name evidence="8" type="ORF">THASP1DRAFT_12673</name>
</gene>
<dbReference type="Gene3D" id="3.30.40.10">
    <property type="entry name" value="Zinc/RING finger domain, C3HC4 (zinc finger)"/>
    <property type="match status" value="2"/>
</dbReference>
<dbReference type="PANTHER" id="PTHR13793">
    <property type="entry name" value="PHD FINGER PROTEINS"/>
    <property type="match status" value="1"/>
</dbReference>
<keyword evidence="4 8" id="KW-0863">Zinc-finger</keyword>
<dbReference type="PANTHER" id="PTHR13793:SF107">
    <property type="entry name" value="BROMODOMAIN-CONTAINING PROTEIN HOMOLOG"/>
    <property type="match status" value="1"/>
</dbReference>
<dbReference type="SUPFAM" id="SSF57903">
    <property type="entry name" value="FYVE/PHD zinc finger"/>
    <property type="match status" value="1"/>
</dbReference>
<dbReference type="GO" id="GO:0006357">
    <property type="term" value="P:regulation of transcription by RNA polymerase II"/>
    <property type="evidence" value="ECO:0007669"/>
    <property type="project" value="TreeGrafter"/>
</dbReference>
<evidence type="ECO:0000256" key="3">
    <source>
        <dbReference type="ARBA" id="ARBA00022737"/>
    </source>
</evidence>
<sequence>MSVGGRPISVSPRGRLVRPAWPRLDAHGGCAIPAELTESELDELVEYDMDEQDKLWLESINRDRSKEKVKQISMETFEFVMDRLEKEWFELVDPAQAGLPADDQPCNICLDAECDNTNAIVFCDGCNLAVHQGRLDRLRRCTDCYGIPYIPEGQWLCRKCMLSPEQAVSCIFCPNEGGAFKQTNYNKWAHLLCALWIPEVQVVNPVYMEPIEGVERIPKSRWKLSCSLCRERKGACIQCSSKHCFAAFHVTCARKAGLYMKMKGLLSVDDMRVYCSRHRPVRPTHRLFLYTCTIRRSVYLTVLSRHQPKPIALY</sequence>
<evidence type="ECO:0000259" key="7">
    <source>
        <dbReference type="PROSITE" id="PS51805"/>
    </source>
</evidence>
<comment type="subcellular location">
    <subcellularLocation>
        <location evidence="1">Nucleus</location>
    </subcellularLocation>
</comment>
<dbReference type="SMART" id="SM00249">
    <property type="entry name" value="PHD"/>
    <property type="match status" value="2"/>
</dbReference>
<name>A0A4P9XW64_9FUNG</name>
<dbReference type="InterPro" id="IPR034732">
    <property type="entry name" value="EPHD"/>
</dbReference>
<dbReference type="InterPro" id="IPR001965">
    <property type="entry name" value="Znf_PHD"/>
</dbReference>
<dbReference type="GO" id="GO:0005634">
    <property type="term" value="C:nucleus"/>
    <property type="evidence" value="ECO:0007669"/>
    <property type="project" value="UniProtKB-SubCell"/>
</dbReference>
<dbReference type="OrthoDB" id="20839at2759"/>
<dbReference type="InterPro" id="IPR050701">
    <property type="entry name" value="Histone_Mod_Regulator"/>
</dbReference>